<accession>A0AAV4XS72</accession>
<dbReference type="EMBL" id="BPLR01018134">
    <property type="protein sequence ID" value="GIY97208.1"/>
    <property type="molecule type" value="Genomic_DNA"/>
</dbReference>
<organism evidence="1 2">
    <name type="scientific">Caerostris extrusa</name>
    <name type="common">Bark spider</name>
    <name type="synonym">Caerostris bankana</name>
    <dbReference type="NCBI Taxonomy" id="172846"/>
    <lineage>
        <taxon>Eukaryota</taxon>
        <taxon>Metazoa</taxon>
        <taxon>Ecdysozoa</taxon>
        <taxon>Arthropoda</taxon>
        <taxon>Chelicerata</taxon>
        <taxon>Arachnida</taxon>
        <taxon>Araneae</taxon>
        <taxon>Araneomorphae</taxon>
        <taxon>Entelegynae</taxon>
        <taxon>Araneoidea</taxon>
        <taxon>Araneidae</taxon>
        <taxon>Caerostris</taxon>
    </lineage>
</organism>
<evidence type="ECO:0000313" key="2">
    <source>
        <dbReference type="Proteomes" id="UP001054945"/>
    </source>
</evidence>
<reference evidence="1 2" key="1">
    <citation type="submission" date="2021-06" db="EMBL/GenBank/DDBJ databases">
        <title>Caerostris extrusa draft genome.</title>
        <authorList>
            <person name="Kono N."/>
            <person name="Arakawa K."/>
        </authorList>
    </citation>
    <scope>NUCLEOTIDE SEQUENCE [LARGE SCALE GENOMIC DNA]</scope>
</reference>
<sequence length="72" mass="8626">MDWNSLIFATPQNNIFIFSASMNRGLTIERLRKTNVCENERIATRFARVEVKINKSFNYPFLNQFKRSYNIF</sequence>
<comment type="caution">
    <text evidence="1">The sequence shown here is derived from an EMBL/GenBank/DDBJ whole genome shotgun (WGS) entry which is preliminary data.</text>
</comment>
<dbReference type="Proteomes" id="UP001054945">
    <property type="component" value="Unassembled WGS sequence"/>
</dbReference>
<dbReference type="AlphaFoldDB" id="A0AAV4XS72"/>
<keyword evidence="2" id="KW-1185">Reference proteome</keyword>
<proteinExistence type="predicted"/>
<evidence type="ECO:0000313" key="1">
    <source>
        <dbReference type="EMBL" id="GIY97208.1"/>
    </source>
</evidence>
<protein>
    <submittedName>
        <fullName evidence="1">Uncharacterized protein</fullName>
    </submittedName>
</protein>
<name>A0AAV4XS72_CAEEX</name>
<gene>
    <name evidence="1" type="ORF">CEXT_709941</name>
</gene>
<feature type="non-terminal residue" evidence="1">
    <location>
        <position position="72"/>
    </location>
</feature>